<dbReference type="PRINTS" id="PR00111">
    <property type="entry name" value="ABHYDROLASE"/>
</dbReference>
<proteinExistence type="predicted"/>
<dbReference type="RefSeq" id="WP_270948208.1">
    <property type="nucleotide sequence ID" value="NZ_JAQGLA010000010.1"/>
</dbReference>
<dbReference type="GO" id="GO:0016787">
    <property type="term" value="F:hydrolase activity"/>
    <property type="evidence" value="ECO:0007669"/>
    <property type="project" value="UniProtKB-KW"/>
</dbReference>
<dbReference type="EMBL" id="JAQGLA010000010">
    <property type="protein sequence ID" value="MDA3625631.1"/>
    <property type="molecule type" value="Genomic_DNA"/>
</dbReference>
<sequence>MIFGHSAAARESAPGFLLELGEGPAQPRRIRAAGGCGDGEHAPAEPVGHVSGAEGPPVLVEVAGRLLHEGQPAAQHGPGRPVLALHGAYGRSRTFLRLADTLGPRWRIIAVDQRCHGRSDRSDDVSREAFVADAAAVVEQLGLAPAVVLGHSLGGINAYQLAARRPELVAAAVVVDVGAELAVPDDHSLDDLPDRFPNLQSMRTALEPLVEAPEYFLESAVEDDRGWFFRWHAADISEIKRQVRGTWWPDWTDSSQPVLLLRGADSPVIGPELAERMTCSRANTELVSIAGAGHDAHLTHYPEFAAAVGDFLDRVGSEV</sequence>
<dbReference type="PANTHER" id="PTHR43194">
    <property type="entry name" value="HYDROLASE ALPHA/BETA FOLD FAMILY"/>
    <property type="match status" value="1"/>
</dbReference>
<reference evidence="3 4" key="1">
    <citation type="submission" date="2022-11" db="EMBL/GenBank/DDBJ databases">
        <title>Draft genome sequence of Saccharopolyspora sp. WRP15-2 isolated from rhizosphere soils of wild rice in Thailand.</title>
        <authorList>
            <person name="Duangmal K."/>
            <person name="Kammanee S."/>
            <person name="Muangham S."/>
        </authorList>
    </citation>
    <scope>NUCLEOTIDE SEQUENCE [LARGE SCALE GENOMIC DNA]</scope>
    <source>
        <strain evidence="3 4">WRP15-2</strain>
    </source>
</reference>
<organism evidence="3 4">
    <name type="scientific">Saccharopolyspora oryzae</name>
    <dbReference type="NCBI Taxonomy" id="2997343"/>
    <lineage>
        <taxon>Bacteria</taxon>
        <taxon>Bacillati</taxon>
        <taxon>Actinomycetota</taxon>
        <taxon>Actinomycetes</taxon>
        <taxon>Pseudonocardiales</taxon>
        <taxon>Pseudonocardiaceae</taxon>
        <taxon>Saccharopolyspora</taxon>
    </lineage>
</organism>
<dbReference type="InterPro" id="IPR000073">
    <property type="entry name" value="AB_hydrolase_1"/>
</dbReference>
<gene>
    <name evidence="3" type="ORF">OU415_09300</name>
</gene>
<evidence type="ECO:0000313" key="4">
    <source>
        <dbReference type="Proteomes" id="UP001210380"/>
    </source>
</evidence>
<dbReference type="InterPro" id="IPR029058">
    <property type="entry name" value="AB_hydrolase_fold"/>
</dbReference>
<dbReference type="Pfam" id="PF12697">
    <property type="entry name" value="Abhydrolase_6"/>
    <property type="match status" value="1"/>
</dbReference>
<protein>
    <submittedName>
        <fullName evidence="3">Alpha/beta hydrolase</fullName>
    </submittedName>
</protein>
<dbReference type="InterPro" id="IPR050228">
    <property type="entry name" value="Carboxylesterase_BioH"/>
</dbReference>
<dbReference type="PANTHER" id="PTHR43194:SF2">
    <property type="entry name" value="PEROXISOMAL MEMBRANE PROTEIN LPX1"/>
    <property type="match status" value="1"/>
</dbReference>
<evidence type="ECO:0000256" key="1">
    <source>
        <dbReference type="SAM" id="MobiDB-lite"/>
    </source>
</evidence>
<dbReference type="SUPFAM" id="SSF53474">
    <property type="entry name" value="alpha/beta-Hydrolases"/>
    <property type="match status" value="1"/>
</dbReference>
<dbReference type="Proteomes" id="UP001210380">
    <property type="component" value="Unassembled WGS sequence"/>
</dbReference>
<dbReference type="Gene3D" id="3.40.50.1820">
    <property type="entry name" value="alpha/beta hydrolase"/>
    <property type="match status" value="1"/>
</dbReference>
<evidence type="ECO:0000313" key="3">
    <source>
        <dbReference type="EMBL" id="MDA3625631.1"/>
    </source>
</evidence>
<feature type="region of interest" description="Disordered" evidence="1">
    <location>
        <begin position="35"/>
        <end position="54"/>
    </location>
</feature>
<name>A0ABT4UV86_9PSEU</name>
<keyword evidence="4" id="KW-1185">Reference proteome</keyword>
<feature type="domain" description="AB hydrolase-1" evidence="2">
    <location>
        <begin position="82"/>
        <end position="307"/>
    </location>
</feature>
<keyword evidence="3" id="KW-0378">Hydrolase</keyword>
<comment type="caution">
    <text evidence="3">The sequence shown here is derived from an EMBL/GenBank/DDBJ whole genome shotgun (WGS) entry which is preliminary data.</text>
</comment>
<evidence type="ECO:0000259" key="2">
    <source>
        <dbReference type="Pfam" id="PF12697"/>
    </source>
</evidence>
<accession>A0ABT4UV86</accession>